<sequence>MSHSRVSTQIESMSESEHTAPDANNIAANVNNDGAQVQGLLCPHAMKVMWILGIQHLPSHYILKRWCKNANAGVERPVSERSRDVENSVALQMFRATTLKKQFSHLVEKASKDVSSFKIVDDKLRELVSLIDTPNSDAVNGVAENDLDTIIMIDDVQDAVTKGSPLFLDPPISQCKGKRKRPERWKTSIEKAPIKGRTCSYCGLVNKHNIRTCPKKLEDAAKERKGKDMKQINEEELHTEDDEEYLDTEDDEKYLETEDDEE</sequence>
<keyword evidence="1" id="KW-0863">Zinc-finger</keyword>
<dbReference type="Proteomes" id="UP001140206">
    <property type="component" value="Chromosome 1"/>
</dbReference>
<comment type="caution">
    <text evidence="3">The sequence shown here is derived from an EMBL/GenBank/DDBJ whole genome shotgun (WGS) entry which is preliminary data.</text>
</comment>
<comment type="similarity">
    <text evidence="1">Belongs to the FHY3/FAR1 family.</text>
</comment>
<evidence type="ECO:0000313" key="3">
    <source>
        <dbReference type="EMBL" id="KAJ4805575.1"/>
    </source>
</evidence>
<feature type="compositionally biased region" description="Basic and acidic residues" evidence="2">
    <location>
        <begin position="219"/>
        <end position="236"/>
    </location>
</feature>
<comment type="subcellular location">
    <subcellularLocation>
        <location evidence="1">Nucleus</location>
    </subcellularLocation>
</comment>
<dbReference type="EMBL" id="JAMFTS010000001">
    <property type="protein sequence ID" value="KAJ4805575.1"/>
    <property type="molecule type" value="Genomic_DNA"/>
</dbReference>
<dbReference type="GO" id="GO:0006355">
    <property type="term" value="P:regulation of DNA-templated transcription"/>
    <property type="evidence" value="ECO:0007669"/>
    <property type="project" value="UniProtKB-UniRule"/>
</dbReference>
<dbReference type="GO" id="GO:0008270">
    <property type="term" value="F:zinc ion binding"/>
    <property type="evidence" value="ECO:0007669"/>
    <property type="project" value="UniProtKB-UniRule"/>
</dbReference>
<feature type="region of interest" description="Disordered" evidence="2">
    <location>
        <begin position="219"/>
        <end position="262"/>
    </location>
</feature>
<keyword evidence="4" id="KW-1185">Reference proteome</keyword>
<evidence type="ECO:0000256" key="2">
    <source>
        <dbReference type="SAM" id="MobiDB-lite"/>
    </source>
</evidence>
<dbReference type="PANTHER" id="PTHR31669">
    <property type="entry name" value="PROTEIN FAR1-RELATED SEQUENCE 10-RELATED"/>
    <property type="match status" value="1"/>
</dbReference>
<keyword evidence="1" id="KW-0479">Metal-binding</keyword>
<accession>A0AAV8GPN8</accession>
<name>A0AAV8GPN8_9POAL</name>
<dbReference type="InterPro" id="IPR031052">
    <property type="entry name" value="FHY3/FAR1"/>
</dbReference>
<comment type="function">
    <text evidence="1">Putative transcription activator involved in regulating light control of development.</text>
</comment>
<protein>
    <recommendedName>
        <fullName evidence="1">Protein FAR1-RELATED SEQUENCE</fullName>
    </recommendedName>
</protein>
<dbReference type="GO" id="GO:0005634">
    <property type="term" value="C:nucleus"/>
    <property type="evidence" value="ECO:0007669"/>
    <property type="project" value="UniProtKB-SubCell"/>
</dbReference>
<organism evidence="3 4">
    <name type="scientific">Rhynchospora pubera</name>
    <dbReference type="NCBI Taxonomy" id="906938"/>
    <lineage>
        <taxon>Eukaryota</taxon>
        <taxon>Viridiplantae</taxon>
        <taxon>Streptophyta</taxon>
        <taxon>Embryophyta</taxon>
        <taxon>Tracheophyta</taxon>
        <taxon>Spermatophyta</taxon>
        <taxon>Magnoliopsida</taxon>
        <taxon>Liliopsida</taxon>
        <taxon>Poales</taxon>
        <taxon>Cyperaceae</taxon>
        <taxon>Cyperoideae</taxon>
        <taxon>Rhynchosporeae</taxon>
        <taxon>Rhynchospora</taxon>
    </lineage>
</organism>
<feature type="compositionally biased region" description="Acidic residues" evidence="2">
    <location>
        <begin position="237"/>
        <end position="262"/>
    </location>
</feature>
<dbReference type="AlphaFoldDB" id="A0AAV8GPN8"/>
<dbReference type="PANTHER" id="PTHR31669:SF251">
    <property type="entry name" value="PROTEIN FAR1-RELATED SEQUENCE"/>
    <property type="match status" value="1"/>
</dbReference>
<evidence type="ECO:0000313" key="4">
    <source>
        <dbReference type="Proteomes" id="UP001140206"/>
    </source>
</evidence>
<gene>
    <name evidence="3" type="ORF">LUZ62_018141</name>
</gene>
<evidence type="ECO:0000256" key="1">
    <source>
        <dbReference type="RuleBase" id="RU367018"/>
    </source>
</evidence>
<keyword evidence="1" id="KW-0862">Zinc</keyword>
<reference evidence="3" key="1">
    <citation type="submission" date="2022-08" db="EMBL/GenBank/DDBJ databases">
        <authorList>
            <person name="Marques A."/>
        </authorList>
    </citation>
    <scope>NUCLEOTIDE SEQUENCE</scope>
    <source>
        <strain evidence="3">RhyPub2mFocal</strain>
        <tissue evidence="3">Leaves</tissue>
    </source>
</reference>
<proteinExistence type="inferred from homology"/>
<keyword evidence="1" id="KW-0539">Nucleus</keyword>